<protein>
    <submittedName>
        <fullName evidence="1">Uncharacterized protein</fullName>
    </submittedName>
</protein>
<proteinExistence type="predicted"/>
<organism evidence="1 2">
    <name type="scientific">Chrysodeixis includens</name>
    <name type="common">Soybean looper</name>
    <name type="synonym">Pseudoplusia includens</name>
    <dbReference type="NCBI Taxonomy" id="689277"/>
    <lineage>
        <taxon>Eukaryota</taxon>
        <taxon>Metazoa</taxon>
        <taxon>Ecdysozoa</taxon>
        <taxon>Arthropoda</taxon>
        <taxon>Hexapoda</taxon>
        <taxon>Insecta</taxon>
        <taxon>Pterygota</taxon>
        <taxon>Neoptera</taxon>
        <taxon>Endopterygota</taxon>
        <taxon>Lepidoptera</taxon>
        <taxon>Glossata</taxon>
        <taxon>Ditrysia</taxon>
        <taxon>Noctuoidea</taxon>
        <taxon>Noctuidae</taxon>
        <taxon>Plusiinae</taxon>
        <taxon>Chrysodeixis</taxon>
    </lineage>
</organism>
<evidence type="ECO:0000313" key="1">
    <source>
        <dbReference type="EMBL" id="CAD0204136.1"/>
    </source>
</evidence>
<reference evidence="1" key="1">
    <citation type="submission" date="2021-12" db="EMBL/GenBank/DDBJ databases">
        <authorList>
            <person name="King R."/>
        </authorList>
    </citation>
    <scope>NUCLEOTIDE SEQUENCE</scope>
</reference>
<keyword evidence="2" id="KW-1185">Reference proteome</keyword>
<dbReference type="Proteomes" id="UP001154114">
    <property type="component" value="Chromosome 21"/>
</dbReference>
<gene>
    <name evidence="1" type="ORF">CINC_LOCUS6446</name>
</gene>
<name>A0A9N8L4R6_CHRIL</name>
<dbReference type="EMBL" id="LR824024">
    <property type="protein sequence ID" value="CAD0204136.1"/>
    <property type="molecule type" value="Genomic_DNA"/>
</dbReference>
<evidence type="ECO:0000313" key="2">
    <source>
        <dbReference type="Proteomes" id="UP001154114"/>
    </source>
</evidence>
<dbReference type="AlphaFoldDB" id="A0A9N8L4R6"/>
<sequence length="104" mass="11073">MPLTYDPPVRVCNLQTAGEAGPGGRRRRVAWRSLLQGCRHIPTCTLEPPALPAAAGRSGQVAGSTLEASAGVDSITVFLHQVRALSDIAWPHAVAVGRRPRRLT</sequence>
<accession>A0A9N8L4R6</accession>